<reference evidence="2" key="1">
    <citation type="submission" date="2025-08" db="UniProtKB">
        <authorList>
            <consortium name="RefSeq"/>
        </authorList>
    </citation>
    <scope>IDENTIFICATION</scope>
</reference>
<sequence>GVPVEFLVLRDVDLIISHVENNMHIEEMQEDEDDYVEGPAVDTQDDEVAETVYRDRKRQLPLELTVELTEETFNATVMASDSIVLFYAGWQAVSMAFLQSYIDVAIKLKGIVL</sequence>
<dbReference type="GeneID" id="103254444"/>
<dbReference type="PANTHER" id="PTHR22699:SF1">
    <property type="entry name" value="THIOREDOXIN DOMAIN-CONTAINING PROTEIN 16"/>
    <property type="match status" value="1"/>
</dbReference>
<name>A0A1U7TCP2_CARSF</name>
<dbReference type="KEGG" id="csyr:103254444"/>
<dbReference type="SUPFAM" id="SSF52833">
    <property type="entry name" value="Thioredoxin-like"/>
    <property type="match status" value="1"/>
</dbReference>
<dbReference type="RefSeq" id="XP_008050732.1">
    <property type="nucleotide sequence ID" value="XM_008052541.1"/>
</dbReference>
<evidence type="ECO:0000313" key="1">
    <source>
        <dbReference type="Proteomes" id="UP000189704"/>
    </source>
</evidence>
<feature type="non-terminal residue" evidence="2">
    <location>
        <position position="1"/>
    </location>
</feature>
<gene>
    <name evidence="2" type="primary">LOC103254444</name>
</gene>
<organism evidence="1 2">
    <name type="scientific">Carlito syrichta</name>
    <name type="common">Philippine tarsier</name>
    <name type="synonym">Tarsius syrichta</name>
    <dbReference type="NCBI Taxonomy" id="1868482"/>
    <lineage>
        <taxon>Eukaryota</taxon>
        <taxon>Metazoa</taxon>
        <taxon>Chordata</taxon>
        <taxon>Craniata</taxon>
        <taxon>Vertebrata</taxon>
        <taxon>Euteleostomi</taxon>
        <taxon>Mammalia</taxon>
        <taxon>Eutheria</taxon>
        <taxon>Euarchontoglires</taxon>
        <taxon>Primates</taxon>
        <taxon>Haplorrhini</taxon>
        <taxon>Tarsiiformes</taxon>
        <taxon>Tarsiidae</taxon>
        <taxon>Carlito</taxon>
    </lineage>
</organism>
<dbReference type="PANTHER" id="PTHR22699">
    <property type="entry name" value="THIOREDOXIN DOMAIN-CONTAINING PROTEIN 16"/>
    <property type="match status" value="1"/>
</dbReference>
<proteinExistence type="predicted"/>
<dbReference type="OrthoDB" id="427280at2759"/>
<evidence type="ECO:0000313" key="2">
    <source>
        <dbReference type="RefSeq" id="XP_008050732.1"/>
    </source>
</evidence>
<dbReference type="InterPro" id="IPR040090">
    <property type="entry name" value="TXNDC16"/>
</dbReference>
<protein>
    <submittedName>
        <fullName evidence="2">Thioredoxin domain-containing protein 16-like</fullName>
    </submittedName>
</protein>
<keyword evidence="1" id="KW-1185">Reference proteome</keyword>
<dbReference type="InterPro" id="IPR036249">
    <property type="entry name" value="Thioredoxin-like_sf"/>
</dbReference>
<dbReference type="AlphaFoldDB" id="A0A1U7TCP2"/>
<accession>A0A1U7TCP2</accession>
<dbReference type="Proteomes" id="UP000189704">
    <property type="component" value="Unplaced"/>
</dbReference>
<feature type="non-terminal residue" evidence="2">
    <location>
        <position position="113"/>
    </location>
</feature>